<dbReference type="SUPFAM" id="SSF52540">
    <property type="entry name" value="P-loop containing nucleoside triphosphate hydrolases"/>
    <property type="match status" value="1"/>
</dbReference>
<comment type="caution">
    <text evidence="9">The sequence shown here is derived from an EMBL/GenBank/DDBJ whole genome shotgun (WGS) entry which is preliminary data.</text>
</comment>
<keyword evidence="6 9" id="KW-0067">ATP-binding</keyword>
<evidence type="ECO:0000256" key="6">
    <source>
        <dbReference type="ARBA" id="ARBA00022840"/>
    </source>
</evidence>
<evidence type="ECO:0000256" key="5">
    <source>
        <dbReference type="ARBA" id="ARBA00022741"/>
    </source>
</evidence>
<evidence type="ECO:0000256" key="7">
    <source>
        <dbReference type="ARBA" id="ARBA00023136"/>
    </source>
</evidence>
<dbReference type="InterPro" id="IPR050388">
    <property type="entry name" value="ABC_Ni/Peptide_Import"/>
</dbReference>
<dbReference type="GO" id="GO:0016887">
    <property type="term" value="F:ATP hydrolysis activity"/>
    <property type="evidence" value="ECO:0007669"/>
    <property type="project" value="InterPro"/>
</dbReference>
<comment type="similarity">
    <text evidence="2">Belongs to the ABC transporter superfamily.</text>
</comment>
<dbReference type="GO" id="GO:0005524">
    <property type="term" value="F:ATP binding"/>
    <property type="evidence" value="ECO:0007669"/>
    <property type="project" value="UniProtKB-KW"/>
</dbReference>
<dbReference type="Pfam" id="PF00005">
    <property type="entry name" value="ABC_tran"/>
    <property type="match status" value="1"/>
</dbReference>
<evidence type="ECO:0000313" key="9">
    <source>
        <dbReference type="EMBL" id="NKF23952.1"/>
    </source>
</evidence>
<dbReference type="EMBL" id="JAAVXB010000010">
    <property type="protein sequence ID" value="NKF23952.1"/>
    <property type="molecule type" value="Genomic_DNA"/>
</dbReference>
<dbReference type="SMART" id="SM00382">
    <property type="entry name" value="AAA"/>
    <property type="match status" value="1"/>
</dbReference>
<dbReference type="GO" id="GO:0055085">
    <property type="term" value="P:transmembrane transport"/>
    <property type="evidence" value="ECO:0007669"/>
    <property type="project" value="UniProtKB-ARBA"/>
</dbReference>
<gene>
    <name evidence="9" type="ORF">G7Y82_16685</name>
</gene>
<dbReference type="PROSITE" id="PS50893">
    <property type="entry name" value="ABC_TRANSPORTER_2"/>
    <property type="match status" value="1"/>
</dbReference>
<evidence type="ECO:0000256" key="3">
    <source>
        <dbReference type="ARBA" id="ARBA00022448"/>
    </source>
</evidence>
<evidence type="ECO:0000256" key="1">
    <source>
        <dbReference type="ARBA" id="ARBA00004417"/>
    </source>
</evidence>
<evidence type="ECO:0000256" key="4">
    <source>
        <dbReference type="ARBA" id="ARBA00022475"/>
    </source>
</evidence>
<comment type="subcellular location">
    <subcellularLocation>
        <location evidence="1">Cell inner membrane</location>
        <topology evidence="1">Peripheral membrane protein</topology>
    </subcellularLocation>
</comment>
<evidence type="ECO:0000256" key="2">
    <source>
        <dbReference type="ARBA" id="ARBA00005417"/>
    </source>
</evidence>
<keyword evidence="10" id="KW-1185">Reference proteome</keyword>
<protein>
    <submittedName>
        <fullName evidence="9">ABC transporter ATP-binding protein</fullName>
    </submittedName>
</protein>
<dbReference type="Proteomes" id="UP000653472">
    <property type="component" value="Unassembled WGS sequence"/>
</dbReference>
<name>A0A969WBK6_9GAMM</name>
<proteinExistence type="inferred from homology"/>
<evidence type="ECO:0000313" key="10">
    <source>
        <dbReference type="Proteomes" id="UP000653472"/>
    </source>
</evidence>
<dbReference type="InterPro" id="IPR003439">
    <property type="entry name" value="ABC_transporter-like_ATP-bd"/>
</dbReference>
<dbReference type="GO" id="GO:0005886">
    <property type="term" value="C:plasma membrane"/>
    <property type="evidence" value="ECO:0007669"/>
    <property type="project" value="UniProtKB-SubCell"/>
</dbReference>
<dbReference type="PROSITE" id="PS00211">
    <property type="entry name" value="ABC_TRANSPORTER_1"/>
    <property type="match status" value="1"/>
</dbReference>
<accession>A0A969WBK6</accession>
<dbReference type="InterPro" id="IPR003593">
    <property type="entry name" value="AAA+_ATPase"/>
</dbReference>
<evidence type="ECO:0000259" key="8">
    <source>
        <dbReference type="PROSITE" id="PS50893"/>
    </source>
</evidence>
<dbReference type="PANTHER" id="PTHR43297:SF7">
    <property type="entry name" value="D,D-DIPEPTIDE TRANSPORT ATP-BINDING PROTEIN DDPD-RELATED"/>
    <property type="match status" value="1"/>
</dbReference>
<dbReference type="RefSeq" id="WP_168149266.1">
    <property type="nucleotide sequence ID" value="NZ_JAAVXB010000010.1"/>
</dbReference>
<dbReference type="CDD" id="cd03257">
    <property type="entry name" value="ABC_NikE_OppD_transporters"/>
    <property type="match status" value="1"/>
</dbReference>
<dbReference type="InterPro" id="IPR027417">
    <property type="entry name" value="P-loop_NTPase"/>
</dbReference>
<reference evidence="9" key="1">
    <citation type="submission" date="2020-03" db="EMBL/GenBank/DDBJ databases">
        <title>Solimonas marina sp. nov., isolated from deep seawater of the Pacific Ocean.</title>
        <authorList>
            <person name="Liu X."/>
            <person name="Lai Q."/>
            <person name="Sun F."/>
            <person name="Gai Y."/>
            <person name="Li G."/>
            <person name="Shao Z."/>
        </authorList>
    </citation>
    <scope>NUCLEOTIDE SEQUENCE</scope>
    <source>
        <strain evidence="9">C16B3</strain>
    </source>
</reference>
<dbReference type="PANTHER" id="PTHR43297">
    <property type="entry name" value="OLIGOPEPTIDE TRANSPORT ATP-BINDING PROTEIN APPD"/>
    <property type="match status" value="1"/>
</dbReference>
<dbReference type="Gene3D" id="3.40.50.300">
    <property type="entry name" value="P-loop containing nucleotide triphosphate hydrolases"/>
    <property type="match status" value="1"/>
</dbReference>
<keyword evidence="4" id="KW-1003">Cell membrane</keyword>
<organism evidence="9 10">
    <name type="scientific">Solimonas marina</name>
    <dbReference type="NCBI Taxonomy" id="2714601"/>
    <lineage>
        <taxon>Bacteria</taxon>
        <taxon>Pseudomonadati</taxon>
        <taxon>Pseudomonadota</taxon>
        <taxon>Gammaproteobacteria</taxon>
        <taxon>Nevskiales</taxon>
        <taxon>Nevskiaceae</taxon>
        <taxon>Solimonas</taxon>
    </lineage>
</organism>
<dbReference type="InterPro" id="IPR013563">
    <property type="entry name" value="Oligopep_ABC_C"/>
</dbReference>
<dbReference type="InterPro" id="IPR017871">
    <property type="entry name" value="ABC_transporter-like_CS"/>
</dbReference>
<dbReference type="FunFam" id="3.40.50.300:FF:000016">
    <property type="entry name" value="Oligopeptide ABC transporter ATP-binding component"/>
    <property type="match status" value="1"/>
</dbReference>
<dbReference type="NCBIfam" id="TIGR01727">
    <property type="entry name" value="oligo_HPY"/>
    <property type="match status" value="1"/>
</dbReference>
<sequence>MSLLVVDRLSITVPGVSLPLVDALSFALDAGGSLAIVGESGSGKSLAMQALLGLQAPELRVQGSARFNGRELVGVGEATLNAVRGAQIGFVFQDASLSLNPFLPVGLQIAESLQVHRGASRAAAWQEAQRLLDAVRVARPGQRLAQYPHELSGGMRQRVMFAAALACRPQLLIADEPTTALDATVQRQLVDLLRDLRRDFALSLLLITHDLGLVGELCEQTLVLYAGRQMEVGASASLLRAPQHPYTQALLRARPSLTDDVDTPLPAIPGALQRAQLDGRRCRFIGRCTQAMAECDGAEPAWRVAERSALRCHRHTSSGKTTSGE</sequence>
<dbReference type="Pfam" id="PF08352">
    <property type="entry name" value="oligo_HPY"/>
    <property type="match status" value="1"/>
</dbReference>
<keyword evidence="7" id="KW-0472">Membrane</keyword>
<feature type="domain" description="ABC transporter" evidence="8">
    <location>
        <begin position="6"/>
        <end position="251"/>
    </location>
</feature>
<keyword evidence="5" id="KW-0547">Nucleotide-binding</keyword>
<dbReference type="AlphaFoldDB" id="A0A969WBK6"/>
<dbReference type="GO" id="GO:0015833">
    <property type="term" value="P:peptide transport"/>
    <property type="evidence" value="ECO:0007669"/>
    <property type="project" value="InterPro"/>
</dbReference>
<keyword evidence="3" id="KW-0813">Transport</keyword>